<protein>
    <submittedName>
        <fullName evidence="2">SDR family NAD(P)-dependent oxidoreductase</fullName>
    </submittedName>
</protein>
<sequence length="334" mass="36235">MSPVIGLTGARVLVTGADGFIGSHLVERLVDEGADVCALCLYNSNGSYGWLDELDARRPRNLDLRLGDVRDGRCVRELVERADIVLHLAALIAIPYSYQAPASFVSTNVVGTLNVLEAARESTGTRVVNTSTSEVYGTPENVPIRESHQLRAFSPYAATKIGADQLCESYARSFGVDAVTLRPFNTFGPRQSLRAVIPTILGQLLAGRDVVRLGSVWPKRDFTYVADTVDGFLRMATSDTPPGSLVQLGTGSCVSIGELFELCCEVTGASAKIESESLRVRPDAGEVEILLSDPTCAWDVIGWKPTTDLAEGLAMTAEWLKPRVDHLRPARYHR</sequence>
<dbReference type="PANTHER" id="PTHR43000">
    <property type="entry name" value="DTDP-D-GLUCOSE 4,6-DEHYDRATASE-RELATED"/>
    <property type="match status" value="1"/>
</dbReference>
<dbReference type="Proteomes" id="UP000440096">
    <property type="component" value="Unassembled WGS sequence"/>
</dbReference>
<dbReference type="InterPro" id="IPR036291">
    <property type="entry name" value="NAD(P)-bd_dom_sf"/>
</dbReference>
<dbReference type="SUPFAM" id="SSF51735">
    <property type="entry name" value="NAD(P)-binding Rossmann-fold domains"/>
    <property type="match status" value="1"/>
</dbReference>
<dbReference type="InterPro" id="IPR020904">
    <property type="entry name" value="Sc_DH/Rdtase_CS"/>
</dbReference>
<evidence type="ECO:0000259" key="1">
    <source>
        <dbReference type="Pfam" id="PF16363"/>
    </source>
</evidence>
<dbReference type="InterPro" id="IPR016040">
    <property type="entry name" value="NAD(P)-bd_dom"/>
</dbReference>
<dbReference type="AlphaFoldDB" id="A0A6N7ZBE0"/>
<dbReference type="GO" id="GO:0016831">
    <property type="term" value="F:carboxy-lyase activity"/>
    <property type="evidence" value="ECO:0007669"/>
    <property type="project" value="InterPro"/>
</dbReference>
<keyword evidence="3" id="KW-1185">Reference proteome</keyword>
<dbReference type="Gene3D" id="3.90.25.10">
    <property type="entry name" value="UDP-galactose 4-epimerase, domain 1"/>
    <property type="match status" value="1"/>
</dbReference>
<accession>A0A6N7ZBE0</accession>
<dbReference type="CDD" id="cd05257">
    <property type="entry name" value="Arna_like_SDR_e"/>
    <property type="match status" value="1"/>
</dbReference>
<name>A0A6N7ZBE0_9PSEU</name>
<gene>
    <name evidence="2" type="ORF">GKO32_34235</name>
</gene>
<organism evidence="2 3">
    <name type="scientific">Amycolatopsis pithecellobii</name>
    <dbReference type="NCBI Taxonomy" id="664692"/>
    <lineage>
        <taxon>Bacteria</taxon>
        <taxon>Bacillati</taxon>
        <taxon>Actinomycetota</taxon>
        <taxon>Actinomycetes</taxon>
        <taxon>Pseudonocardiales</taxon>
        <taxon>Pseudonocardiaceae</taxon>
        <taxon>Amycolatopsis</taxon>
    </lineage>
</organism>
<evidence type="ECO:0000313" key="2">
    <source>
        <dbReference type="EMBL" id="MTD59008.1"/>
    </source>
</evidence>
<comment type="caution">
    <text evidence="2">The sequence shown here is derived from an EMBL/GenBank/DDBJ whole genome shotgun (WGS) entry which is preliminary data.</text>
</comment>
<proteinExistence type="predicted"/>
<feature type="domain" description="NAD(P)-binding" evidence="1">
    <location>
        <begin position="13"/>
        <end position="315"/>
    </location>
</feature>
<evidence type="ECO:0000313" key="3">
    <source>
        <dbReference type="Proteomes" id="UP000440096"/>
    </source>
</evidence>
<reference evidence="2 3" key="1">
    <citation type="submission" date="2019-11" db="EMBL/GenBank/DDBJ databases">
        <title>Draft genome of Amycolatopsis RM579.</title>
        <authorList>
            <person name="Duangmal K."/>
            <person name="Mingma R."/>
        </authorList>
    </citation>
    <scope>NUCLEOTIDE SEQUENCE [LARGE SCALE GENOMIC DNA]</scope>
    <source>
        <strain evidence="2 3">RM579</strain>
    </source>
</reference>
<dbReference type="Pfam" id="PF16363">
    <property type="entry name" value="GDP_Man_Dehyd"/>
    <property type="match status" value="1"/>
</dbReference>
<dbReference type="PROSITE" id="PS00061">
    <property type="entry name" value="ADH_SHORT"/>
    <property type="match status" value="1"/>
</dbReference>
<dbReference type="EMBL" id="WMBA01000084">
    <property type="protein sequence ID" value="MTD59008.1"/>
    <property type="molecule type" value="Genomic_DNA"/>
</dbReference>
<dbReference type="InterPro" id="IPR045869">
    <property type="entry name" value="Arna-like_SDR_e"/>
</dbReference>
<dbReference type="Gene3D" id="3.40.50.720">
    <property type="entry name" value="NAD(P)-binding Rossmann-like Domain"/>
    <property type="match status" value="1"/>
</dbReference>